<keyword evidence="3 5" id="KW-0413">Isomerase</keyword>
<dbReference type="GO" id="GO:0003755">
    <property type="term" value="F:peptidyl-prolyl cis-trans isomerase activity"/>
    <property type="evidence" value="ECO:0007669"/>
    <property type="project" value="UniProtKB-KW"/>
</dbReference>
<dbReference type="PROSITE" id="PS50072">
    <property type="entry name" value="CSA_PPIASE_2"/>
    <property type="match status" value="1"/>
</dbReference>
<dbReference type="InterPro" id="IPR029000">
    <property type="entry name" value="Cyclophilin-like_dom_sf"/>
</dbReference>
<dbReference type="Pfam" id="PF00160">
    <property type="entry name" value="Pro_isomerase"/>
    <property type="match status" value="1"/>
</dbReference>
<protein>
    <recommendedName>
        <fullName evidence="1">peptidylprolyl isomerase</fullName>
        <ecNumber evidence="1">5.2.1.8</ecNumber>
    </recommendedName>
</protein>
<evidence type="ECO:0000256" key="2">
    <source>
        <dbReference type="ARBA" id="ARBA00023110"/>
    </source>
</evidence>
<keyword evidence="2" id="KW-0697">Rotamase</keyword>
<reference evidence="6" key="1">
    <citation type="submission" date="2018-05" db="EMBL/GenBank/DDBJ databases">
        <authorList>
            <person name="Li X."/>
        </authorList>
    </citation>
    <scope>NUCLEOTIDE SEQUENCE [LARGE SCALE GENOMIC DNA]</scope>
    <source>
        <strain evidence="6">YIM 73061</strain>
    </source>
</reference>
<dbReference type="SUPFAM" id="SSF50891">
    <property type="entry name" value="Cyclophilin-like"/>
    <property type="match status" value="1"/>
</dbReference>
<dbReference type="CDD" id="cd00317">
    <property type="entry name" value="cyclophilin"/>
    <property type="match status" value="1"/>
</dbReference>
<name>A0A328AT73_9CAUL</name>
<evidence type="ECO:0000313" key="6">
    <source>
        <dbReference type="Proteomes" id="UP000249725"/>
    </source>
</evidence>
<dbReference type="OrthoDB" id="9807797at2"/>
<sequence length="189" mass="20419">MGGAAAAQTPLPRVAIETDAGQIVVEVDVERAPVTAANFLAYVDKGLFRGGSFYRVVHSKNDNNAYPITVVQGGLGPEDRPSPLPPIRHEPTSETGLRHDDGAISMARDGPGTASSEFFIVMGDQPALDFEGSRNPDRQGFAAFGHVVKGMEVVRRINRARTAKGGQEAYTRGQRLEKPVTIREVRRLP</sequence>
<accession>A0A328AT73</accession>
<evidence type="ECO:0000256" key="3">
    <source>
        <dbReference type="ARBA" id="ARBA00023235"/>
    </source>
</evidence>
<comment type="caution">
    <text evidence="5">The sequence shown here is derived from an EMBL/GenBank/DDBJ whole genome shotgun (WGS) entry which is preliminary data.</text>
</comment>
<dbReference type="AlphaFoldDB" id="A0A328AT73"/>
<gene>
    <name evidence="5" type="ORF">DJ018_00250</name>
</gene>
<feature type="domain" description="PPIase cyclophilin-type" evidence="4">
    <location>
        <begin position="17"/>
        <end position="187"/>
    </location>
</feature>
<dbReference type="EMBL" id="QFYR01000001">
    <property type="protein sequence ID" value="RAK58150.1"/>
    <property type="molecule type" value="Genomic_DNA"/>
</dbReference>
<dbReference type="PANTHER" id="PTHR43246">
    <property type="entry name" value="PEPTIDYL-PROLYL CIS-TRANS ISOMERASE CYP38, CHLOROPLASTIC"/>
    <property type="match status" value="1"/>
</dbReference>
<dbReference type="Proteomes" id="UP000249725">
    <property type="component" value="Unassembled WGS sequence"/>
</dbReference>
<dbReference type="InterPro" id="IPR044665">
    <property type="entry name" value="E_coli_cyclophilin_A-like"/>
</dbReference>
<evidence type="ECO:0000313" key="5">
    <source>
        <dbReference type="EMBL" id="RAK58150.1"/>
    </source>
</evidence>
<evidence type="ECO:0000259" key="4">
    <source>
        <dbReference type="PROSITE" id="PS50072"/>
    </source>
</evidence>
<organism evidence="5 6">
    <name type="scientific">Phenylobacterium deserti</name>
    <dbReference type="NCBI Taxonomy" id="1914756"/>
    <lineage>
        <taxon>Bacteria</taxon>
        <taxon>Pseudomonadati</taxon>
        <taxon>Pseudomonadota</taxon>
        <taxon>Alphaproteobacteria</taxon>
        <taxon>Caulobacterales</taxon>
        <taxon>Caulobacteraceae</taxon>
        <taxon>Phenylobacterium</taxon>
    </lineage>
</organism>
<dbReference type="Gene3D" id="2.40.100.10">
    <property type="entry name" value="Cyclophilin-like"/>
    <property type="match status" value="1"/>
</dbReference>
<evidence type="ECO:0000256" key="1">
    <source>
        <dbReference type="ARBA" id="ARBA00013194"/>
    </source>
</evidence>
<keyword evidence="6" id="KW-1185">Reference proteome</keyword>
<dbReference type="EC" id="5.2.1.8" evidence="1"/>
<proteinExistence type="predicted"/>
<dbReference type="InterPro" id="IPR002130">
    <property type="entry name" value="Cyclophilin-type_PPIase_dom"/>
</dbReference>